<comment type="caution">
    <text evidence="1">The sequence shown here is derived from an EMBL/GenBank/DDBJ whole genome shotgun (WGS) entry which is preliminary data.</text>
</comment>
<evidence type="ECO:0000313" key="1">
    <source>
        <dbReference type="EMBL" id="PPK29727.1"/>
    </source>
</evidence>
<dbReference type="Proteomes" id="UP000239239">
    <property type="component" value="Unassembled WGS sequence"/>
</dbReference>
<name>A0A2S6EX10_LEGPN</name>
<dbReference type="EMBL" id="PQWY01000016">
    <property type="protein sequence ID" value="PPK29727.1"/>
    <property type="molecule type" value="Genomic_DNA"/>
</dbReference>
<dbReference type="AlphaFoldDB" id="A0A2S6EX10"/>
<sequence>MKGLFFPTHLICKRYIIQCAPLTIEVTCVRSVNKVMGQLKVPHPACSITLFFKNKIEQLGNRLLSFRQNNRDQDINFLTPSLSTFNMNARCGTRKINFVARKL</sequence>
<reference evidence="1 2" key="1">
    <citation type="submission" date="2018-02" db="EMBL/GenBank/DDBJ databases">
        <title>Draft genome sequences of four Legionella pneumophila clinical strains isolated in Ontario.</title>
        <authorList>
            <person name="Fortuna A."/>
            <person name="Ramnarine R."/>
            <person name="Li A."/>
            <person name="Frantz C."/>
            <person name="Mallo G."/>
        </authorList>
    </citation>
    <scope>NUCLEOTIDE SEQUENCE [LARGE SCALE GENOMIC DNA]</scope>
    <source>
        <strain evidence="1 2">LG61</strain>
    </source>
</reference>
<dbReference type="OrthoDB" id="5649825at2"/>
<gene>
    <name evidence="1" type="ORF">C3928_11685</name>
</gene>
<evidence type="ECO:0000313" key="2">
    <source>
        <dbReference type="Proteomes" id="UP000239239"/>
    </source>
</evidence>
<proteinExistence type="predicted"/>
<organism evidence="1 2">
    <name type="scientific">Legionella pneumophila</name>
    <dbReference type="NCBI Taxonomy" id="446"/>
    <lineage>
        <taxon>Bacteria</taxon>
        <taxon>Pseudomonadati</taxon>
        <taxon>Pseudomonadota</taxon>
        <taxon>Gammaproteobacteria</taxon>
        <taxon>Legionellales</taxon>
        <taxon>Legionellaceae</taxon>
        <taxon>Legionella</taxon>
    </lineage>
</organism>
<accession>A0A2S6EX10</accession>
<protein>
    <submittedName>
        <fullName evidence="1">Uncharacterized protein</fullName>
    </submittedName>
</protein>